<evidence type="ECO:0000313" key="4">
    <source>
        <dbReference type="Proteomes" id="UP000287394"/>
    </source>
</evidence>
<dbReference type="InterPro" id="IPR036237">
    <property type="entry name" value="Xyl_isomerase-like_sf"/>
</dbReference>
<gene>
    <name evidence="3" type="ORF">CCAX7_10810</name>
</gene>
<dbReference type="PANTHER" id="PTHR43489">
    <property type="entry name" value="ISOMERASE"/>
    <property type="match status" value="1"/>
</dbReference>
<dbReference type="InterPro" id="IPR013022">
    <property type="entry name" value="Xyl_isomerase-like_TIM-brl"/>
</dbReference>
<proteinExistence type="inferred from homology"/>
<organism evidence="3 4">
    <name type="scientific">Capsulimonas corticalis</name>
    <dbReference type="NCBI Taxonomy" id="2219043"/>
    <lineage>
        <taxon>Bacteria</taxon>
        <taxon>Bacillati</taxon>
        <taxon>Armatimonadota</taxon>
        <taxon>Armatimonadia</taxon>
        <taxon>Capsulimonadales</taxon>
        <taxon>Capsulimonadaceae</taxon>
        <taxon>Capsulimonas</taxon>
    </lineage>
</organism>
<keyword evidence="4" id="KW-1185">Reference proteome</keyword>
<dbReference type="InterPro" id="IPR019546">
    <property type="entry name" value="TAT_signal_bac_arc"/>
</dbReference>
<name>A0A402CUM7_9BACT</name>
<sequence length="306" mass="33023">MNTSSSSRITRRGFLTQAAALSLTAAALPQSRTSEAAPPPRLPAPQYTLSVNLELMFPGDMPFDQRLQIVVDAGAKAYSFWGHEGKPLDKMRAIQDKSGIACASIIGPTKTGWGAGLTKTGEEKAFLDDFADSIKVAKRLGAENLITFVGVTQPDIPWQTQHDQIVTGLKAAGDLAGAAGVYATLEPLNGVENAQMAIITSARAYEIAKEVNHERVKVDFDLYHRQLGEGNLLDTLKDGIAKGYVRFVEVGDVPGRFEPGTGEVNYPRIFQVLREIGYAGYIGMEHRTTTTPKEAFDKVKALAGLA</sequence>
<protein>
    <submittedName>
        <fullName evidence="3">Hydroxypyruvate isomerase</fullName>
    </submittedName>
</protein>
<keyword evidence="1 2" id="KW-0413">Isomerase</keyword>
<comment type="similarity">
    <text evidence="2">Belongs to the hyi family.</text>
</comment>
<dbReference type="OrthoDB" id="9786584at2"/>
<dbReference type="PIRSF" id="PIRSF006241">
    <property type="entry name" value="HyI"/>
    <property type="match status" value="1"/>
</dbReference>
<evidence type="ECO:0000313" key="3">
    <source>
        <dbReference type="EMBL" id="BDI29030.1"/>
    </source>
</evidence>
<evidence type="ECO:0000256" key="2">
    <source>
        <dbReference type="PIRNR" id="PIRNR006241"/>
    </source>
</evidence>
<dbReference type="InterPro" id="IPR026040">
    <property type="entry name" value="HyI-like"/>
</dbReference>
<dbReference type="GO" id="GO:0016853">
    <property type="term" value="F:isomerase activity"/>
    <property type="evidence" value="ECO:0007669"/>
    <property type="project" value="UniProtKB-KW"/>
</dbReference>
<dbReference type="AlphaFoldDB" id="A0A402CUM7"/>
<dbReference type="InterPro" id="IPR006311">
    <property type="entry name" value="TAT_signal"/>
</dbReference>
<dbReference type="KEGG" id="ccot:CCAX7_10810"/>
<evidence type="ECO:0000256" key="1">
    <source>
        <dbReference type="ARBA" id="ARBA00023235"/>
    </source>
</evidence>
<dbReference type="InterPro" id="IPR050417">
    <property type="entry name" value="Sugar_Epim/Isomerase"/>
</dbReference>
<dbReference type="Pfam" id="PF01261">
    <property type="entry name" value="AP_endonuc_2"/>
    <property type="match status" value="1"/>
</dbReference>
<dbReference type="PANTHER" id="PTHR43489:SF3">
    <property type="entry name" value="XYLOSE ISOMERASE DOMAIN PROTEIN TIM BARREL"/>
    <property type="match status" value="1"/>
</dbReference>
<dbReference type="RefSeq" id="WP_119321077.1">
    <property type="nucleotide sequence ID" value="NZ_AP025739.1"/>
</dbReference>
<dbReference type="PROSITE" id="PS51318">
    <property type="entry name" value="TAT"/>
    <property type="match status" value="1"/>
</dbReference>
<accession>A0A402CUM7</accession>
<dbReference type="Gene3D" id="3.20.20.150">
    <property type="entry name" value="Divalent-metal-dependent TIM barrel enzymes"/>
    <property type="match status" value="1"/>
</dbReference>
<reference evidence="3 4" key="1">
    <citation type="journal article" date="2019" name="Int. J. Syst. Evol. Microbiol.">
        <title>Capsulimonas corticalis gen. nov., sp. nov., an aerobic capsulated bacterium, of a novel bacterial order, Capsulimonadales ord. nov., of the class Armatimonadia of the phylum Armatimonadetes.</title>
        <authorList>
            <person name="Li J."/>
            <person name="Kudo C."/>
            <person name="Tonouchi A."/>
        </authorList>
    </citation>
    <scope>NUCLEOTIDE SEQUENCE [LARGE SCALE GENOMIC DNA]</scope>
    <source>
        <strain evidence="3 4">AX-7</strain>
    </source>
</reference>
<dbReference type="NCBIfam" id="TIGR01409">
    <property type="entry name" value="TAT_signal_seq"/>
    <property type="match status" value="1"/>
</dbReference>
<dbReference type="EMBL" id="AP025739">
    <property type="protein sequence ID" value="BDI29030.1"/>
    <property type="molecule type" value="Genomic_DNA"/>
</dbReference>
<dbReference type="Proteomes" id="UP000287394">
    <property type="component" value="Chromosome"/>
</dbReference>
<dbReference type="SUPFAM" id="SSF51658">
    <property type="entry name" value="Xylose isomerase-like"/>
    <property type="match status" value="1"/>
</dbReference>